<evidence type="ECO:0000256" key="2">
    <source>
        <dbReference type="ARBA" id="ARBA00023125"/>
    </source>
</evidence>
<dbReference type="SUPFAM" id="SSF46894">
    <property type="entry name" value="C-terminal effector domain of the bipartite response regulators"/>
    <property type="match status" value="1"/>
</dbReference>
<dbReference type="PRINTS" id="PR00038">
    <property type="entry name" value="HTHLUXR"/>
</dbReference>
<dbReference type="GO" id="GO:0003677">
    <property type="term" value="F:DNA binding"/>
    <property type="evidence" value="ECO:0007669"/>
    <property type="project" value="UniProtKB-KW"/>
</dbReference>
<dbReference type="InterPro" id="IPR016032">
    <property type="entry name" value="Sig_transdc_resp-reg_C-effctor"/>
</dbReference>
<protein>
    <submittedName>
        <fullName evidence="6">Helix-turn-helix transcriptional regulator</fullName>
    </submittedName>
</protein>
<dbReference type="Gene3D" id="1.10.10.10">
    <property type="entry name" value="Winged helix-like DNA-binding domain superfamily/Winged helix DNA-binding domain"/>
    <property type="match status" value="1"/>
</dbReference>
<dbReference type="Pfam" id="PF00196">
    <property type="entry name" value="GerE"/>
    <property type="match status" value="1"/>
</dbReference>
<evidence type="ECO:0000256" key="1">
    <source>
        <dbReference type="ARBA" id="ARBA00023015"/>
    </source>
</evidence>
<dbReference type="InterPro" id="IPR036388">
    <property type="entry name" value="WH-like_DNA-bd_sf"/>
</dbReference>
<dbReference type="PROSITE" id="PS00622">
    <property type="entry name" value="HTH_LUXR_1"/>
    <property type="match status" value="1"/>
</dbReference>
<evidence type="ECO:0000259" key="5">
    <source>
        <dbReference type="PROSITE" id="PS50043"/>
    </source>
</evidence>
<dbReference type="AlphaFoldDB" id="A0A8J3VU15"/>
<name>A0A8J3VU15_9ACTN</name>
<keyword evidence="3" id="KW-0804">Transcription</keyword>
<keyword evidence="1" id="KW-0805">Transcription regulation</keyword>
<dbReference type="SMART" id="SM00421">
    <property type="entry name" value="HTH_LUXR"/>
    <property type="match status" value="1"/>
</dbReference>
<accession>A0A8J3VU15</accession>
<proteinExistence type="predicted"/>
<dbReference type="PROSITE" id="PS50043">
    <property type="entry name" value="HTH_LUXR_2"/>
    <property type="match status" value="1"/>
</dbReference>
<dbReference type="InterPro" id="IPR000792">
    <property type="entry name" value="Tscrpt_reg_LuxR_C"/>
</dbReference>
<dbReference type="CDD" id="cd06170">
    <property type="entry name" value="LuxR_C_like"/>
    <property type="match status" value="1"/>
</dbReference>
<evidence type="ECO:0000256" key="4">
    <source>
        <dbReference type="SAM" id="MobiDB-lite"/>
    </source>
</evidence>
<keyword evidence="2" id="KW-0238">DNA-binding</keyword>
<evidence type="ECO:0000256" key="3">
    <source>
        <dbReference type="ARBA" id="ARBA00023163"/>
    </source>
</evidence>
<dbReference type="PANTHER" id="PTHR44688:SF16">
    <property type="entry name" value="DNA-BINDING TRANSCRIPTIONAL ACTIVATOR DEVR_DOSR"/>
    <property type="match status" value="1"/>
</dbReference>
<feature type="compositionally biased region" description="Basic and acidic residues" evidence="4">
    <location>
        <begin position="846"/>
        <end position="855"/>
    </location>
</feature>
<comment type="caution">
    <text evidence="6">The sequence shown here is derived from an EMBL/GenBank/DDBJ whole genome shotgun (WGS) entry which is preliminary data.</text>
</comment>
<evidence type="ECO:0000313" key="7">
    <source>
        <dbReference type="Proteomes" id="UP000642748"/>
    </source>
</evidence>
<keyword evidence="7" id="KW-1185">Reference proteome</keyword>
<dbReference type="Proteomes" id="UP000642748">
    <property type="component" value="Unassembled WGS sequence"/>
</dbReference>
<gene>
    <name evidence="6" type="ORF">Raf01_64380</name>
</gene>
<dbReference type="EMBL" id="BONZ01000064">
    <property type="protein sequence ID" value="GIH18266.1"/>
    <property type="molecule type" value="Genomic_DNA"/>
</dbReference>
<dbReference type="GO" id="GO:0006355">
    <property type="term" value="P:regulation of DNA-templated transcription"/>
    <property type="evidence" value="ECO:0007669"/>
    <property type="project" value="InterPro"/>
</dbReference>
<feature type="domain" description="HTH luxR-type" evidence="5">
    <location>
        <begin position="770"/>
        <end position="835"/>
    </location>
</feature>
<reference evidence="6" key="1">
    <citation type="submission" date="2021-01" db="EMBL/GenBank/DDBJ databases">
        <title>Whole genome shotgun sequence of Rugosimonospora africana NBRC 104875.</title>
        <authorList>
            <person name="Komaki H."/>
            <person name="Tamura T."/>
        </authorList>
    </citation>
    <scope>NUCLEOTIDE SEQUENCE</scope>
    <source>
        <strain evidence="6">NBRC 104875</strain>
    </source>
</reference>
<feature type="region of interest" description="Disordered" evidence="4">
    <location>
        <begin position="837"/>
        <end position="857"/>
    </location>
</feature>
<feature type="region of interest" description="Disordered" evidence="4">
    <location>
        <begin position="757"/>
        <end position="779"/>
    </location>
</feature>
<dbReference type="PANTHER" id="PTHR44688">
    <property type="entry name" value="DNA-BINDING TRANSCRIPTIONAL ACTIVATOR DEVR_DOSR"/>
    <property type="match status" value="1"/>
</dbReference>
<organism evidence="6 7">
    <name type="scientific">Rugosimonospora africana</name>
    <dbReference type="NCBI Taxonomy" id="556532"/>
    <lineage>
        <taxon>Bacteria</taxon>
        <taxon>Bacillati</taxon>
        <taxon>Actinomycetota</taxon>
        <taxon>Actinomycetes</taxon>
        <taxon>Micromonosporales</taxon>
        <taxon>Micromonosporaceae</taxon>
        <taxon>Rugosimonospora</taxon>
    </lineage>
</organism>
<evidence type="ECO:0000313" key="6">
    <source>
        <dbReference type="EMBL" id="GIH18266.1"/>
    </source>
</evidence>
<sequence>MLDHQTAALFAEVTADPFAAMVVGVEAPGGYGKTATLDEMVQRYRQAGVEVVGAEALGSTGEALGPVGGVAVVIDDAHQLPEAQVVQLCRLAETPGARLVVGYRPWPRPAAFARLTATLRQRRPALLLAPFTTEQIVELLAARFPAGLTAANRAALADSLRVQTGGVPRYVEWLVGAEDGGAWLAGGAKSGAVKAAGELPAHVLMQFRHDMGRLDLDCQIYLLAAEAGVAPHLDLLGALLARGPAEVSEVVDAIRATGLLGHDGSLVPVARRAVASLFPLDRRVAVRRRLAELQMDRGASVLGLARSLLGTGVSGPGVAAVFEAAAEEALPDEPALSAALFAAGATAGRPVRALAARWSHAAALSGDLGTALRMADEVIAGPRRPEQADCALVAAAALAHRGQLARSAELYRWSGTGPSAAFAAVGQVGTGQLAGIARNFDAEAPDAPPTLLSGAAALMARGVHESVGGSPTVALSSLVRASDLLEPAGPGVLLPDSPAALAALIALHCADLNTARAVLDRAVAARLGGTVMATRHRLLQAWILVMRGETAAARQYLPSNRDALQPRDRLFALALDVALARRDSDLSALRQAWAAASEAVLRHPVDLFTLLPLGELVVAAARLDDHTGITAQLQDARALLTRLGDPPLWALPLHWSCLQAAIIGNRPDLAEEHAKALAAGSGHSRYAAALADAADSWLAVLAGKVDPEQVSAAARGLHDVGLRWDASRLAGQAAIRTSDRRAMIALLDCARLLQGRPAGQRGTDREPVPDTADDASLSDREREVADLVLAGMTYRQIGDRLYISPKTVEHHVARMRQRLGCASRGELLATLRTMRRPARHAQNSGDHPDARREAMEGDGVAAVPAVAGVGANAAGDLS</sequence>